<reference evidence="2 3" key="1">
    <citation type="journal article" date="2007" name="PLoS Genet.">
        <title>The complete genome sequence of Yersinia pseudotuberculosis IP31758, the causative agent of Far East scarlet-like fever.</title>
        <authorList>
            <person name="Eppinger M."/>
            <person name="Rosovitz M.J."/>
            <person name="Fricke W.F."/>
            <person name="Rasko D.A."/>
            <person name="Kokorina G."/>
            <person name="Fayolle C."/>
            <person name="Lindler L.E."/>
            <person name="Carniel E."/>
            <person name="Ravel J."/>
        </authorList>
    </citation>
    <scope>NUCLEOTIDE SEQUENCE [LARGE SCALE GENOMIC DNA]</scope>
    <source>
        <strain evidence="2 3">IP 31758</strain>
        <plasmid evidence="3">Plasmid plasmid_59kb</plasmid>
    </source>
</reference>
<dbReference type="Proteomes" id="UP000002412">
    <property type="component" value="Plasmid p_59kb"/>
</dbReference>
<dbReference type="EMBL" id="CP000718">
    <property type="protein sequence ID" value="ABS45600.1"/>
    <property type="molecule type" value="Genomic_DNA"/>
</dbReference>
<dbReference type="HOGENOM" id="CLU_076039_0_0_6"/>
<dbReference type="Pfam" id="PF01656">
    <property type="entry name" value="CbiA"/>
    <property type="match status" value="1"/>
</dbReference>
<dbReference type="InterPro" id="IPR027417">
    <property type="entry name" value="P-loop_NTPase"/>
</dbReference>
<dbReference type="SUPFAM" id="SSF52540">
    <property type="entry name" value="P-loop containing nucleoside triphosphate hydrolases"/>
    <property type="match status" value="1"/>
</dbReference>
<dbReference type="RefSeq" id="WP_011988444.1">
    <property type="nucleotide sequence ID" value="NC_009704.1"/>
</dbReference>
<evidence type="ECO:0000313" key="2">
    <source>
        <dbReference type="EMBL" id="ABS45600.1"/>
    </source>
</evidence>
<dbReference type="NCBIfam" id="NF010461">
    <property type="entry name" value="PRK13886.1"/>
    <property type="match status" value="1"/>
</dbReference>
<evidence type="ECO:0000313" key="3">
    <source>
        <dbReference type="Proteomes" id="UP000002412"/>
    </source>
</evidence>
<accession>A0A0U1QT91</accession>
<feature type="domain" description="CobQ/CobB/MinD/ParA nucleotide binding" evidence="1">
    <location>
        <begin position="6"/>
        <end position="134"/>
    </location>
</feature>
<protein>
    <submittedName>
        <fullName evidence="2">Conjugal transfer protein TraL</fullName>
    </submittedName>
</protein>
<dbReference type="CDD" id="cd05386">
    <property type="entry name" value="TraL"/>
    <property type="match status" value="1"/>
</dbReference>
<geneLocation type="plasmid" evidence="3">
    <name>plasmid_59kb</name>
</geneLocation>
<proteinExistence type="predicted"/>
<dbReference type="AlphaFoldDB" id="A0A0U1QT91"/>
<dbReference type="Gene3D" id="3.40.50.300">
    <property type="entry name" value="P-loop containing nucleotide triphosphate hydrolases"/>
    <property type="match status" value="1"/>
</dbReference>
<keyword evidence="2" id="KW-0614">Plasmid</keyword>
<dbReference type="KEGG" id="ypi:YpsIP31758_A0030"/>
<gene>
    <name evidence="2" type="ordered locus">YpsIP31758_A0030</name>
</gene>
<dbReference type="InterPro" id="IPR002586">
    <property type="entry name" value="CobQ/CobB/MinD/ParA_Nub-bd_dom"/>
</dbReference>
<sequence length="242" mass="27215">MANIHMVLQGKGGVGKSFISSLIAQYMASSGQLPLCVDTDPVNASFLGYKALKVRRLEIMEGDEVNTRNFDELVEWIAETKVDMVIDNGASSFIPLSSYLVSNAVPGLLQEMSHQLIIHSVVTGGQALPETLAGLESLVKWFPDETIFIVWLNPYWGPIIDNGKTFEEMPVYEKYKERISAIIHLPELKEETYGKDLTDMLQARLTFDQALKMKDLSIMTRQRLKMIQKLVYNQLDLLAKAS</sequence>
<organism evidence="2 3">
    <name type="scientific">Yersinia pseudotuberculosis serotype O:1b (strain IP 31758)</name>
    <dbReference type="NCBI Taxonomy" id="349747"/>
    <lineage>
        <taxon>Bacteria</taxon>
        <taxon>Pseudomonadati</taxon>
        <taxon>Pseudomonadota</taxon>
        <taxon>Gammaproteobacteria</taxon>
        <taxon>Enterobacterales</taxon>
        <taxon>Yersiniaceae</taxon>
        <taxon>Yersinia</taxon>
    </lineage>
</organism>
<name>A0A0U1QT91_YERP3</name>
<evidence type="ECO:0000259" key="1">
    <source>
        <dbReference type="Pfam" id="PF01656"/>
    </source>
</evidence>